<dbReference type="GO" id="GO:0016740">
    <property type="term" value="F:transferase activity"/>
    <property type="evidence" value="ECO:0007669"/>
    <property type="project" value="UniProtKB-KW"/>
</dbReference>
<name>B8HEG3_PSECP</name>
<dbReference type="STRING" id="452863.Achl_2947"/>
<dbReference type="KEGG" id="ach:Achl_2947"/>
<dbReference type="eggNOG" id="COG0438">
    <property type="taxonomic scope" value="Bacteria"/>
</dbReference>
<dbReference type="SUPFAM" id="SSF53756">
    <property type="entry name" value="UDP-Glycosyltransferase/glycogen phosphorylase"/>
    <property type="match status" value="1"/>
</dbReference>
<sequence length="321" mass="35414">MIRTEKVLSVSWVDHHRRSAELAGALGVEPTFVRSNARFLPVRYFRQWIATWRLLATDADAVLVMQPPVLSLACAYLHTNRRTTLIGDLHTGTFRDPRWKWAAPLVLAMLRKRGFAVVPNEALAELCRSSDVPVVVSHGYLTEFDFAKVSEAPTMVRDGLSFVLVPLAFAYDEPIDEILEAARITPQLTWVLTGKAPQSVAASAPKNLILTGFVSKEEYSGLRANASVVLAATTAEDTMQSAGYEALAAGTPLVTTPTKVLREYFGDAALYAAPKADSIAEQVSHAFMNLPYLANRMEGLRKMRIAEQDEAIAQIKSRIRE</sequence>
<evidence type="ECO:0000313" key="1">
    <source>
        <dbReference type="EMBL" id="ACL40908.1"/>
    </source>
</evidence>
<organism evidence="1 2">
    <name type="scientific">Pseudarthrobacter chlorophenolicus (strain ATCC 700700 / DSM 12829 / CIP 107037 / JCM 12360 / KCTC 9906 / NCIMB 13794 / A6)</name>
    <name type="common">Arthrobacter chlorophenolicus</name>
    <dbReference type="NCBI Taxonomy" id="452863"/>
    <lineage>
        <taxon>Bacteria</taxon>
        <taxon>Bacillati</taxon>
        <taxon>Actinomycetota</taxon>
        <taxon>Actinomycetes</taxon>
        <taxon>Micrococcales</taxon>
        <taxon>Micrococcaceae</taxon>
        <taxon>Pseudarthrobacter</taxon>
    </lineage>
</organism>
<gene>
    <name evidence="1" type="ordered locus">Achl_2947</name>
</gene>
<proteinExistence type="predicted"/>
<dbReference type="Proteomes" id="UP000002505">
    <property type="component" value="Chromosome"/>
</dbReference>
<reference evidence="1" key="1">
    <citation type="submission" date="2009-01" db="EMBL/GenBank/DDBJ databases">
        <title>Complete sequence of chromosome of Arthrobacter chlorophenolicus A6.</title>
        <authorList>
            <consortium name="US DOE Joint Genome Institute"/>
            <person name="Lucas S."/>
            <person name="Copeland A."/>
            <person name="Lapidus A."/>
            <person name="Glavina del Rio T."/>
            <person name="Tice H."/>
            <person name="Bruce D."/>
            <person name="Goodwin L."/>
            <person name="Pitluck S."/>
            <person name="Goltsman E."/>
            <person name="Clum A."/>
            <person name="Larimer F."/>
            <person name="Land M."/>
            <person name="Hauser L."/>
            <person name="Kyrpides N."/>
            <person name="Mikhailova N."/>
            <person name="Jansson J."/>
            <person name="Richardson P."/>
        </authorList>
    </citation>
    <scope>NUCLEOTIDE SEQUENCE [LARGE SCALE GENOMIC DNA]</scope>
    <source>
        <strain evidence="1">A6</strain>
    </source>
</reference>
<dbReference type="AlphaFoldDB" id="B8HEG3"/>
<dbReference type="EMBL" id="CP001341">
    <property type="protein sequence ID" value="ACL40908.1"/>
    <property type="molecule type" value="Genomic_DNA"/>
</dbReference>
<accession>B8HEG3</accession>
<keyword evidence="1" id="KW-0808">Transferase</keyword>
<dbReference type="Pfam" id="PF13692">
    <property type="entry name" value="Glyco_trans_1_4"/>
    <property type="match status" value="1"/>
</dbReference>
<dbReference type="OrthoDB" id="4459130at2"/>
<evidence type="ECO:0000313" key="2">
    <source>
        <dbReference type="Proteomes" id="UP000002505"/>
    </source>
</evidence>
<dbReference type="HOGENOM" id="CLU_865078_0_0_11"/>
<dbReference type="Gene3D" id="3.40.50.2000">
    <property type="entry name" value="Glycogen Phosphorylase B"/>
    <property type="match status" value="2"/>
</dbReference>
<keyword evidence="2" id="KW-1185">Reference proteome</keyword>
<protein>
    <submittedName>
        <fullName evidence="1">Glycosyl transferase group 1</fullName>
    </submittedName>
</protein>